<gene>
    <name evidence="2" type="ORF">SAMN05444002_3332</name>
</gene>
<dbReference type="Pfam" id="PF13417">
    <property type="entry name" value="GST_N_3"/>
    <property type="match status" value="1"/>
</dbReference>
<dbReference type="GO" id="GO:0016740">
    <property type="term" value="F:transferase activity"/>
    <property type="evidence" value="ECO:0007669"/>
    <property type="project" value="UniProtKB-KW"/>
</dbReference>
<dbReference type="PANTHER" id="PTHR44051:SF21">
    <property type="entry name" value="GLUTATHIONE S-TRANSFERASE FAMILY PROTEIN"/>
    <property type="match status" value="1"/>
</dbReference>
<evidence type="ECO:0000313" key="3">
    <source>
        <dbReference type="Proteomes" id="UP000184932"/>
    </source>
</evidence>
<evidence type="ECO:0000259" key="1">
    <source>
        <dbReference type="PROSITE" id="PS50404"/>
    </source>
</evidence>
<dbReference type="SUPFAM" id="SSF52833">
    <property type="entry name" value="Thioredoxin-like"/>
    <property type="match status" value="1"/>
</dbReference>
<keyword evidence="3" id="KW-1185">Reference proteome</keyword>
<dbReference type="RefSeq" id="WP_074257244.1">
    <property type="nucleotide sequence ID" value="NZ_FSRL01000001.1"/>
</dbReference>
<dbReference type="EMBL" id="FSRL01000001">
    <property type="protein sequence ID" value="SIO18561.1"/>
    <property type="molecule type" value="Genomic_DNA"/>
</dbReference>
<keyword evidence="2" id="KW-0808">Transferase</keyword>
<dbReference type="CDD" id="cd03207">
    <property type="entry name" value="GST_C_8"/>
    <property type="match status" value="1"/>
</dbReference>
<dbReference type="InterPro" id="IPR036249">
    <property type="entry name" value="Thioredoxin-like_sf"/>
</dbReference>
<dbReference type="InterPro" id="IPR004045">
    <property type="entry name" value="Glutathione_S-Trfase_N"/>
</dbReference>
<reference evidence="3" key="1">
    <citation type="submission" date="2016-11" db="EMBL/GenBank/DDBJ databases">
        <authorList>
            <person name="Varghese N."/>
            <person name="Submissions S."/>
        </authorList>
    </citation>
    <scope>NUCLEOTIDE SEQUENCE [LARGE SCALE GENOMIC DNA]</scope>
    <source>
        <strain evidence="3">DSM 29440</strain>
    </source>
</reference>
<dbReference type="STRING" id="1217970.SAMN05444002_3332"/>
<evidence type="ECO:0000313" key="2">
    <source>
        <dbReference type="EMBL" id="SIO18561.1"/>
    </source>
</evidence>
<name>A0A1N6HFF2_9RHOB</name>
<proteinExistence type="predicted"/>
<accession>A0A1N6HFF2</accession>
<sequence>MITFYHAPNSRSGTVAIAIEEMGLSGEIETKIVSVPRQDGSGGPDAANPHPEKKVPALEVDGTLVTERAAILALLSELFPEAPTAIPPGHPDRGPFLMWLAYYAGVVEPLIMGMVCEVSDSPIWITTYRDMAAMAERMESALADRDYLLESGFSAADLIMASPYMWKRDWLPKVPVIEAWFERVKGRPAVQAVAMRDNP</sequence>
<dbReference type="InterPro" id="IPR036282">
    <property type="entry name" value="Glutathione-S-Trfase_C_sf"/>
</dbReference>
<feature type="domain" description="GST N-terminal" evidence="1">
    <location>
        <begin position="1"/>
        <end position="83"/>
    </location>
</feature>
<dbReference type="Gene3D" id="3.40.30.10">
    <property type="entry name" value="Glutaredoxin"/>
    <property type="match status" value="1"/>
</dbReference>
<dbReference type="Gene3D" id="1.20.1050.10">
    <property type="match status" value="1"/>
</dbReference>
<dbReference type="SUPFAM" id="SSF47616">
    <property type="entry name" value="GST C-terminal domain-like"/>
    <property type="match status" value="1"/>
</dbReference>
<organism evidence="2 3">
    <name type="scientific">Vannielia litorea</name>
    <dbReference type="NCBI Taxonomy" id="1217970"/>
    <lineage>
        <taxon>Bacteria</taxon>
        <taxon>Pseudomonadati</taxon>
        <taxon>Pseudomonadota</taxon>
        <taxon>Alphaproteobacteria</taxon>
        <taxon>Rhodobacterales</taxon>
        <taxon>Paracoccaceae</taxon>
        <taxon>Vannielia</taxon>
    </lineage>
</organism>
<dbReference type="AlphaFoldDB" id="A0A1N6HFF2"/>
<dbReference type="PANTHER" id="PTHR44051">
    <property type="entry name" value="GLUTATHIONE S-TRANSFERASE-RELATED"/>
    <property type="match status" value="1"/>
</dbReference>
<dbReference type="PROSITE" id="PS50404">
    <property type="entry name" value="GST_NTER"/>
    <property type="match status" value="1"/>
</dbReference>
<dbReference type="OrthoDB" id="5740960at2"/>
<dbReference type="Proteomes" id="UP000184932">
    <property type="component" value="Unassembled WGS sequence"/>
</dbReference>
<protein>
    <submittedName>
        <fullName evidence="2">Glutathione S-transferase</fullName>
    </submittedName>
</protein>